<dbReference type="CDD" id="cd00019">
    <property type="entry name" value="AP2Ec"/>
    <property type="match status" value="1"/>
</dbReference>
<dbReference type="SMART" id="SM00518">
    <property type="entry name" value="AP2Ec"/>
    <property type="match status" value="1"/>
</dbReference>
<dbReference type="AlphaFoldDB" id="A0A8H3EAN4"/>
<feature type="compositionally biased region" description="Basic residues" evidence="9">
    <location>
        <begin position="477"/>
        <end position="492"/>
    </location>
</feature>
<feature type="region of interest" description="Disordered" evidence="9">
    <location>
        <begin position="1"/>
        <end position="82"/>
    </location>
</feature>
<dbReference type="PROSITE" id="PS00730">
    <property type="entry name" value="AP_NUCLEASE_F2_2"/>
    <property type="match status" value="1"/>
</dbReference>
<feature type="region of interest" description="Disordered" evidence="9">
    <location>
        <begin position="464"/>
        <end position="502"/>
    </location>
</feature>
<evidence type="ECO:0000256" key="6">
    <source>
        <dbReference type="ARBA" id="ARBA00022801"/>
    </source>
</evidence>
<dbReference type="GO" id="GO:0003906">
    <property type="term" value="F:DNA-(apurinic or apyrimidinic site) endonuclease activity"/>
    <property type="evidence" value="ECO:0007669"/>
    <property type="project" value="TreeGrafter"/>
</dbReference>
<reference evidence="11" key="1">
    <citation type="submission" date="2021-03" db="EMBL/GenBank/DDBJ databases">
        <authorList>
            <person name="Tagirdzhanova G."/>
        </authorList>
    </citation>
    <scope>NUCLEOTIDE SEQUENCE</scope>
</reference>
<keyword evidence="6" id="KW-0378">Hydrolase</keyword>
<evidence type="ECO:0000256" key="1">
    <source>
        <dbReference type="ARBA" id="ARBA00001947"/>
    </source>
</evidence>
<keyword evidence="4" id="KW-0479">Metal-binding</keyword>
<keyword evidence="5" id="KW-0227">DNA damage</keyword>
<dbReference type="GO" id="GO:0005739">
    <property type="term" value="C:mitochondrion"/>
    <property type="evidence" value="ECO:0007669"/>
    <property type="project" value="TreeGrafter"/>
</dbReference>
<evidence type="ECO:0000313" key="12">
    <source>
        <dbReference type="Proteomes" id="UP000664169"/>
    </source>
</evidence>
<dbReference type="Gene3D" id="3.20.20.150">
    <property type="entry name" value="Divalent-metal-dependent TIM barrel enzymes"/>
    <property type="match status" value="1"/>
</dbReference>
<keyword evidence="7" id="KW-0862">Zinc</keyword>
<comment type="caution">
    <text evidence="11">The sequence shown here is derived from an EMBL/GenBank/DDBJ whole genome shotgun (WGS) entry which is preliminary data.</text>
</comment>
<dbReference type="PANTHER" id="PTHR21445:SF0">
    <property type="entry name" value="APURINIC-APYRIMIDINIC ENDONUCLEASE"/>
    <property type="match status" value="1"/>
</dbReference>
<evidence type="ECO:0000256" key="2">
    <source>
        <dbReference type="ARBA" id="ARBA00005340"/>
    </source>
</evidence>
<dbReference type="NCBIfam" id="TIGR00587">
    <property type="entry name" value="nfo"/>
    <property type="match status" value="1"/>
</dbReference>
<evidence type="ECO:0000256" key="3">
    <source>
        <dbReference type="ARBA" id="ARBA00021759"/>
    </source>
</evidence>
<comment type="cofactor">
    <cofactor evidence="1">
        <name>Zn(2+)</name>
        <dbReference type="ChEBI" id="CHEBI:29105"/>
    </cofactor>
</comment>
<dbReference type="SUPFAM" id="SSF51658">
    <property type="entry name" value="Xylose isomerase-like"/>
    <property type="match status" value="1"/>
</dbReference>
<dbReference type="NCBIfam" id="NF002199">
    <property type="entry name" value="PRK01060.1-4"/>
    <property type="match status" value="1"/>
</dbReference>
<protein>
    <recommendedName>
        <fullName evidence="3">Apurinic-apyrimidinic endonuclease 1</fullName>
    </recommendedName>
</protein>
<dbReference type="EMBL" id="CAJPDQ010000001">
    <property type="protein sequence ID" value="CAF9902974.1"/>
    <property type="molecule type" value="Genomic_DNA"/>
</dbReference>
<comment type="similarity">
    <text evidence="2">Belongs to the AP endonuclease 2 family.</text>
</comment>
<sequence>MRLKRGAAAEPDANSPSKRVKKTSAAASVEKSVEEAVSEEVSPSKSRRVAKTKVSEPILVAEVQDNPQQKRPKKQAKAQSKEIIEDATSITQVETAVIQEGSDVTKITKVKVTSKVANGTDDKVEAKQKTSSQKQPAKRKSKEEKEAEAMPLKPRTPNLRMFIGSHVSSAGGVQNSVKTALHIGGNAFALFLKSQRKWDNPALKDEHRDEFKNLCGHHNYAADKHVLPHGSYLVNLAQAEADKADQAYACFLDDMKRCDALGIKLYNFHPGNTGPHPRNEAISRIAQQLNKAIKATTHVIPVLETMAGQGNAIGSSFEDLRDIISGVEDKTRVGVCIDTCHIFAAGYDIRTSEAFEKTINSFDEIVGLKYLRAFHMNDSKAPFGSHRDLHQNIGLGFLGLRAFHSIMNEPRFEGLPMILETPSDADNSVWATEIKLLESLIGMDASSEDFLALENDLAARGSAERVKFQEQVDKKAVKEKKKSAGGQKRKRKANEEDSDMTE</sequence>
<accession>A0A8H3EAN4</accession>
<keyword evidence="8" id="KW-0234">DNA repair</keyword>
<dbReference type="PROSITE" id="PS51432">
    <property type="entry name" value="AP_NUCLEASE_F2_4"/>
    <property type="match status" value="1"/>
</dbReference>
<dbReference type="Proteomes" id="UP000664169">
    <property type="component" value="Unassembled WGS sequence"/>
</dbReference>
<dbReference type="InterPro" id="IPR013022">
    <property type="entry name" value="Xyl_isomerase-like_TIM-brl"/>
</dbReference>
<dbReference type="InterPro" id="IPR001719">
    <property type="entry name" value="AP_endonuc_2"/>
</dbReference>
<dbReference type="InterPro" id="IPR018246">
    <property type="entry name" value="AP_endonuc_F2_Zn_BS"/>
</dbReference>
<keyword evidence="12" id="KW-1185">Reference proteome</keyword>
<feature type="region of interest" description="Disordered" evidence="9">
    <location>
        <begin position="121"/>
        <end position="151"/>
    </location>
</feature>
<dbReference type="Pfam" id="PF01261">
    <property type="entry name" value="AP_endonuc_2"/>
    <property type="match status" value="1"/>
</dbReference>
<gene>
    <name evidence="11" type="ORF">GOMPHAMPRED_000050</name>
</gene>
<dbReference type="GO" id="GO:0006284">
    <property type="term" value="P:base-excision repair"/>
    <property type="evidence" value="ECO:0007669"/>
    <property type="project" value="TreeGrafter"/>
</dbReference>
<dbReference type="OrthoDB" id="7663182at2759"/>
<feature type="domain" description="Xylose isomerase-like TIM barrel" evidence="10">
    <location>
        <begin position="179"/>
        <end position="439"/>
    </location>
</feature>
<evidence type="ECO:0000256" key="9">
    <source>
        <dbReference type="SAM" id="MobiDB-lite"/>
    </source>
</evidence>
<evidence type="ECO:0000256" key="8">
    <source>
        <dbReference type="ARBA" id="ARBA00023204"/>
    </source>
</evidence>
<dbReference type="PROSITE" id="PS00731">
    <property type="entry name" value="AP_NUCLEASE_F2_3"/>
    <property type="match status" value="1"/>
</dbReference>
<evidence type="ECO:0000256" key="5">
    <source>
        <dbReference type="ARBA" id="ARBA00022763"/>
    </source>
</evidence>
<dbReference type="FunFam" id="3.20.20.150:FF:000001">
    <property type="entry name" value="Probable endonuclease 4"/>
    <property type="match status" value="1"/>
</dbReference>
<evidence type="ECO:0000256" key="7">
    <source>
        <dbReference type="ARBA" id="ARBA00022833"/>
    </source>
</evidence>
<evidence type="ECO:0000259" key="10">
    <source>
        <dbReference type="Pfam" id="PF01261"/>
    </source>
</evidence>
<dbReference type="GO" id="GO:0003677">
    <property type="term" value="F:DNA binding"/>
    <property type="evidence" value="ECO:0007669"/>
    <property type="project" value="InterPro"/>
</dbReference>
<dbReference type="InterPro" id="IPR036237">
    <property type="entry name" value="Xyl_isomerase-like_sf"/>
</dbReference>
<dbReference type="GO" id="GO:0008270">
    <property type="term" value="F:zinc ion binding"/>
    <property type="evidence" value="ECO:0007669"/>
    <property type="project" value="InterPro"/>
</dbReference>
<evidence type="ECO:0000256" key="4">
    <source>
        <dbReference type="ARBA" id="ARBA00022723"/>
    </source>
</evidence>
<name>A0A8H3EAN4_9LECA</name>
<dbReference type="PANTHER" id="PTHR21445">
    <property type="entry name" value="ENDONUCLEASE IV ENDODEOXYRIBONUCLEASE IV"/>
    <property type="match status" value="1"/>
</dbReference>
<organism evidence="11 12">
    <name type="scientific">Gomphillus americanus</name>
    <dbReference type="NCBI Taxonomy" id="1940652"/>
    <lineage>
        <taxon>Eukaryota</taxon>
        <taxon>Fungi</taxon>
        <taxon>Dikarya</taxon>
        <taxon>Ascomycota</taxon>
        <taxon>Pezizomycotina</taxon>
        <taxon>Lecanoromycetes</taxon>
        <taxon>OSLEUM clade</taxon>
        <taxon>Ostropomycetidae</taxon>
        <taxon>Ostropales</taxon>
        <taxon>Graphidaceae</taxon>
        <taxon>Gomphilloideae</taxon>
        <taxon>Gomphillus</taxon>
    </lineage>
</organism>
<proteinExistence type="inferred from homology"/>
<dbReference type="GO" id="GO:0005634">
    <property type="term" value="C:nucleus"/>
    <property type="evidence" value="ECO:0007669"/>
    <property type="project" value="TreeGrafter"/>
</dbReference>
<evidence type="ECO:0000313" key="11">
    <source>
        <dbReference type="EMBL" id="CAF9902974.1"/>
    </source>
</evidence>
<dbReference type="GO" id="GO:0008081">
    <property type="term" value="F:phosphoric diester hydrolase activity"/>
    <property type="evidence" value="ECO:0007669"/>
    <property type="project" value="TreeGrafter"/>
</dbReference>
<dbReference type="HAMAP" id="MF_00152">
    <property type="entry name" value="Nfo"/>
    <property type="match status" value="1"/>
</dbReference>
<feature type="compositionally biased region" description="Basic and acidic residues" evidence="9">
    <location>
        <begin position="464"/>
        <end position="476"/>
    </location>
</feature>